<reference evidence="1 2" key="1">
    <citation type="journal article" date="2015" name="Sci. Rep.">
        <title>Chromosome-level genome map provides insights into diverse defense mechanisms in the medicinal fungus Ganoderma sinense.</title>
        <authorList>
            <person name="Zhu Y."/>
            <person name="Xu J."/>
            <person name="Sun C."/>
            <person name="Zhou S."/>
            <person name="Xu H."/>
            <person name="Nelson D.R."/>
            <person name="Qian J."/>
            <person name="Song J."/>
            <person name="Luo H."/>
            <person name="Xiang L."/>
            <person name="Li Y."/>
            <person name="Xu Z."/>
            <person name="Ji A."/>
            <person name="Wang L."/>
            <person name="Lu S."/>
            <person name="Hayward A."/>
            <person name="Sun W."/>
            <person name="Li X."/>
            <person name="Schwartz D.C."/>
            <person name="Wang Y."/>
            <person name="Chen S."/>
        </authorList>
    </citation>
    <scope>NUCLEOTIDE SEQUENCE [LARGE SCALE GENOMIC DNA]</scope>
    <source>
        <strain evidence="1 2">ZZ0214-1</strain>
    </source>
</reference>
<dbReference type="AlphaFoldDB" id="A0A2G8SG32"/>
<proteinExistence type="predicted"/>
<dbReference type="OrthoDB" id="2758754at2759"/>
<evidence type="ECO:0000313" key="1">
    <source>
        <dbReference type="EMBL" id="PIL32712.1"/>
    </source>
</evidence>
<evidence type="ECO:0000313" key="2">
    <source>
        <dbReference type="Proteomes" id="UP000230002"/>
    </source>
</evidence>
<name>A0A2G8SG32_9APHY</name>
<protein>
    <recommendedName>
        <fullName evidence="3">F-box domain-containing protein</fullName>
    </recommendedName>
</protein>
<dbReference type="Gene3D" id="3.80.10.10">
    <property type="entry name" value="Ribonuclease Inhibitor"/>
    <property type="match status" value="1"/>
</dbReference>
<evidence type="ECO:0008006" key="3">
    <source>
        <dbReference type="Google" id="ProtNLM"/>
    </source>
</evidence>
<keyword evidence="2" id="KW-1185">Reference proteome</keyword>
<gene>
    <name evidence="1" type="ORF">GSI_04827</name>
</gene>
<dbReference type="EMBL" id="AYKW01000009">
    <property type="protein sequence ID" value="PIL32712.1"/>
    <property type="molecule type" value="Genomic_DNA"/>
</dbReference>
<dbReference type="STRING" id="1077348.A0A2G8SG32"/>
<accession>A0A2G8SG32</accession>
<organism evidence="1 2">
    <name type="scientific">Ganoderma sinense ZZ0214-1</name>
    <dbReference type="NCBI Taxonomy" id="1077348"/>
    <lineage>
        <taxon>Eukaryota</taxon>
        <taxon>Fungi</taxon>
        <taxon>Dikarya</taxon>
        <taxon>Basidiomycota</taxon>
        <taxon>Agaricomycotina</taxon>
        <taxon>Agaricomycetes</taxon>
        <taxon>Polyporales</taxon>
        <taxon>Polyporaceae</taxon>
        <taxon>Ganoderma</taxon>
    </lineage>
</organism>
<sequence length="366" mass="40493">MDVLFGLKREHMNDEIVPHVVSSLLQTLPLMAPNLEKFSCEIDIRLGHEYLEAFSHLARLKTLTIHSEDALDESALRILSAIATLQDLTCTIDRSSSSALTLRPHTFPHLTSLNVLGRFDDLTTVIGASNLPSLKGLTLRVKEPPGAGKPVDSFAAICRRCNPALLTSFTVGIKFAFTANWPRPSRLLEYFEPVLAFPNIKSFHLSFFYARPSIHDDDLARCGAAWRSLSRFHVSHTLLGQDAPGPRDPEFARPTLSGLVDLARRCPHLETFRVPELDVNVVPDTSAALPIGHGLQTFWLEDVVLPAPESTLYREAATVFDRVFPSIDLNDARSIMSHAKEWGEFLGVLDGMRLGRAALEVADVLA</sequence>
<comment type="caution">
    <text evidence="1">The sequence shown here is derived from an EMBL/GenBank/DDBJ whole genome shotgun (WGS) entry which is preliminary data.</text>
</comment>
<dbReference type="Proteomes" id="UP000230002">
    <property type="component" value="Unassembled WGS sequence"/>
</dbReference>
<dbReference type="InterPro" id="IPR032675">
    <property type="entry name" value="LRR_dom_sf"/>
</dbReference>